<dbReference type="Proteomes" id="UP000787419">
    <property type="component" value="Unassembled WGS sequence"/>
</dbReference>
<sequence>MEPDGNPLPGNSLNRNSVATIVATGLRQLSLRGYGNRRYGVTAIVATELRQSSLRGYDNCRYGVTINLYSF</sequence>
<dbReference type="EMBL" id="JABZTM010000010">
    <property type="protein sequence ID" value="MBF1446104.1"/>
    <property type="molecule type" value="Genomic_DNA"/>
</dbReference>
<evidence type="ECO:0000313" key="1">
    <source>
        <dbReference type="EMBL" id="MBF1446104.1"/>
    </source>
</evidence>
<organism evidence="1 2">
    <name type="scientific">Prevotella nigrescens</name>
    <dbReference type="NCBI Taxonomy" id="28133"/>
    <lineage>
        <taxon>Bacteria</taxon>
        <taxon>Pseudomonadati</taxon>
        <taxon>Bacteroidota</taxon>
        <taxon>Bacteroidia</taxon>
        <taxon>Bacteroidales</taxon>
        <taxon>Prevotellaceae</taxon>
        <taxon>Prevotella</taxon>
    </lineage>
</organism>
<gene>
    <name evidence="1" type="ORF">HXN55_01765</name>
</gene>
<comment type="caution">
    <text evidence="1">The sequence shown here is derived from an EMBL/GenBank/DDBJ whole genome shotgun (WGS) entry which is preliminary data.</text>
</comment>
<proteinExistence type="predicted"/>
<name>A0A9D6A9K0_9BACT</name>
<dbReference type="AlphaFoldDB" id="A0A9D6A9K0"/>
<reference evidence="1" key="1">
    <citation type="submission" date="2020-04" db="EMBL/GenBank/DDBJ databases">
        <title>Deep metagenomics examines the oral microbiome during advanced dental caries in children, revealing novel taxa and co-occurrences with host molecules.</title>
        <authorList>
            <person name="Baker J.L."/>
            <person name="Morton J.T."/>
            <person name="Dinis M."/>
            <person name="Alvarez R."/>
            <person name="Tran N.C."/>
            <person name="Knight R."/>
            <person name="Edlund A."/>
        </authorList>
    </citation>
    <scope>NUCLEOTIDE SEQUENCE</scope>
    <source>
        <strain evidence="1">JCVI_32_bin.50</strain>
    </source>
</reference>
<accession>A0A9D6A9K0</accession>
<protein>
    <submittedName>
        <fullName evidence="1">Uncharacterized protein</fullName>
    </submittedName>
</protein>
<evidence type="ECO:0000313" key="2">
    <source>
        <dbReference type="Proteomes" id="UP000787419"/>
    </source>
</evidence>
<dbReference type="RefSeq" id="WP_278489074.1">
    <property type="nucleotide sequence ID" value="NZ_CAJZDG010000001.1"/>
</dbReference>